<dbReference type="AlphaFoldDB" id="A0AA35YBA1"/>
<keyword evidence="2" id="KW-1185">Reference proteome</keyword>
<name>A0AA35YBA1_LACSI</name>
<evidence type="ECO:0000313" key="2">
    <source>
        <dbReference type="Proteomes" id="UP001177003"/>
    </source>
</evidence>
<organism evidence="1 2">
    <name type="scientific">Lactuca saligna</name>
    <name type="common">Willowleaf lettuce</name>
    <dbReference type="NCBI Taxonomy" id="75948"/>
    <lineage>
        <taxon>Eukaryota</taxon>
        <taxon>Viridiplantae</taxon>
        <taxon>Streptophyta</taxon>
        <taxon>Embryophyta</taxon>
        <taxon>Tracheophyta</taxon>
        <taxon>Spermatophyta</taxon>
        <taxon>Magnoliopsida</taxon>
        <taxon>eudicotyledons</taxon>
        <taxon>Gunneridae</taxon>
        <taxon>Pentapetalae</taxon>
        <taxon>asterids</taxon>
        <taxon>campanulids</taxon>
        <taxon>Asterales</taxon>
        <taxon>Asteraceae</taxon>
        <taxon>Cichorioideae</taxon>
        <taxon>Cichorieae</taxon>
        <taxon>Lactucinae</taxon>
        <taxon>Lactuca</taxon>
    </lineage>
</organism>
<sequence length="112" mass="12996">MDIEIASALKKKAIVNPEPEQKDFQKLKLGKINKENWNLVYQRREGGNVQKSMFLLLDKHLYSTTVLNNIIGLVEVTKSNISDDLKCFTDMIKWYLYDHKYPSESDDTTIQG</sequence>
<protein>
    <submittedName>
        <fullName evidence="1">Uncharacterized protein</fullName>
    </submittedName>
</protein>
<gene>
    <name evidence="1" type="ORF">LSALG_LOCUS12583</name>
</gene>
<dbReference type="EMBL" id="OX465078">
    <property type="protein sequence ID" value="CAI9272355.1"/>
    <property type="molecule type" value="Genomic_DNA"/>
</dbReference>
<reference evidence="1" key="1">
    <citation type="submission" date="2023-04" db="EMBL/GenBank/DDBJ databases">
        <authorList>
            <person name="Vijverberg K."/>
            <person name="Xiong W."/>
            <person name="Schranz E."/>
        </authorList>
    </citation>
    <scope>NUCLEOTIDE SEQUENCE</scope>
</reference>
<evidence type="ECO:0000313" key="1">
    <source>
        <dbReference type="EMBL" id="CAI9272355.1"/>
    </source>
</evidence>
<accession>A0AA35YBA1</accession>
<dbReference type="Proteomes" id="UP001177003">
    <property type="component" value="Chromosome 2"/>
</dbReference>
<proteinExistence type="predicted"/>